<sequence length="71" mass="8233">MDYWLILCGFLLRLTAAVEVTFSTIAVLARNLVRCRVLTLYIRAEVQYEEDLGRSVKDRFLINVLILDTLL</sequence>
<accession>A0A556TSF5</accession>
<evidence type="ECO:0000313" key="2">
    <source>
        <dbReference type="EMBL" id="TSK53805.1"/>
    </source>
</evidence>
<evidence type="ECO:0000256" key="1">
    <source>
        <dbReference type="SAM" id="SignalP"/>
    </source>
</evidence>
<keyword evidence="3" id="KW-1185">Reference proteome</keyword>
<protein>
    <recommendedName>
        <fullName evidence="4">HAT C-terminal dimerisation domain-containing protein</fullName>
    </recommendedName>
</protein>
<dbReference type="AlphaFoldDB" id="A0A556TSF5"/>
<name>A0A556TSF5_BAGYA</name>
<comment type="caution">
    <text evidence="2">The sequence shown here is derived from an EMBL/GenBank/DDBJ whole genome shotgun (WGS) entry which is preliminary data.</text>
</comment>
<organism evidence="2 3">
    <name type="scientific">Bagarius yarrelli</name>
    <name type="common">Goonch</name>
    <name type="synonym">Bagrus yarrelli</name>
    <dbReference type="NCBI Taxonomy" id="175774"/>
    <lineage>
        <taxon>Eukaryota</taxon>
        <taxon>Metazoa</taxon>
        <taxon>Chordata</taxon>
        <taxon>Craniata</taxon>
        <taxon>Vertebrata</taxon>
        <taxon>Euteleostomi</taxon>
        <taxon>Actinopterygii</taxon>
        <taxon>Neopterygii</taxon>
        <taxon>Teleostei</taxon>
        <taxon>Ostariophysi</taxon>
        <taxon>Siluriformes</taxon>
        <taxon>Sisoridae</taxon>
        <taxon>Sisorinae</taxon>
        <taxon>Bagarius</taxon>
    </lineage>
</organism>
<gene>
    <name evidence="2" type="ORF">Baya_3365</name>
</gene>
<dbReference type="Proteomes" id="UP000319801">
    <property type="component" value="Unassembled WGS sequence"/>
</dbReference>
<feature type="chain" id="PRO_5021972883" description="HAT C-terminal dimerisation domain-containing protein" evidence="1">
    <location>
        <begin position="18"/>
        <end position="71"/>
    </location>
</feature>
<feature type="signal peptide" evidence="1">
    <location>
        <begin position="1"/>
        <end position="17"/>
    </location>
</feature>
<keyword evidence="1" id="KW-0732">Signal</keyword>
<dbReference type="EMBL" id="VCAZ01000015">
    <property type="protein sequence ID" value="TSK53805.1"/>
    <property type="molecule type" value="Genomic_DNA"/>
</dbReference>
<proteinExistence type="predicted"/>
<reference evidence="2 3" key="1">
    <citation type="journal article" date="2019" name="Genome Biol. Evol.">
        <title>Whole-Genome Sequencing of the Giant Devil Catfish, Bagarius yarrelli.</title>
        <authorList>
            <person name="Jiang W."/>
            <person name="Lv Y."/>
            <person name="Cheng L."/>
            <person name="Yang K."/>
            <person name="Chao B."/>
            <person name="Wang X."/>
            <person name="Li Y."/>
            <person name="Pan X."/>
            <person name="You X."/>
            <person name="Zhang Y."/>
            <person name="Yang J."/>
            <person name="Li J."/>
            <person name="Zhang X."/>
            <person name="Liu S."/>
            <person name="Sun C."/>
            <person name="Yang J."/>
            <person name="Shi Q."/>
        </authorList>
    </citation>
    <scope>NUCLEOTIDE SEQUENCE [LARGE SCALE GENOMIC DNA]</scope>
    <source>
        <strain evidence="2">JWS20170419001</strain>
        <tissue evidence="2">Muscle</tissue>
    </source>
</reference>
<evidence type="ECO:0008006" key="4">
    <source>
        <dbReference type="Google" id="ProtNLM"/>
    </source>
</evidence>
<evidence type="ECO:0000313" key="3">
    <source>
        <dbReference type="Proteomes" id="UP000319801"/>
    </source>
</evidence>